<dbReference type="FunFam" id="3.40.50.12780:FF:000001">
    <property type="entry name" value="Acetyl-coenzyme A synthetase"/>
    <property type="match status" value="1"/>
</dbReference>
<comment type="catalytic activity">
    <reaction evidence="5">
        <text>acetate + ATP + CoA = acetyl-CoA + AMP + diphosphate</text>
        <dbReference type="Rhea" id="RHEA:23176"/>
        <dbReference type="ChEBI" id="CHEBI:30089"/>
        <dbReference type="ChEBI" id="CHEBI:30616"/>
        <dbReference type="ChEBI" id="CHEBI:33019"/>
        <dbReference type="ChEBI" id="CHEBI:57287"/>
        <dbReference type="ChEBI" id="CHEBI:57288"/>
        <dbReference type="ChEBI" id="CHEBI:456215"/>
        <dbReference type="EC" id="6.2.1.1"/>
    </reaction>
</comment>
<proteinExistence type="evidence at transcript level"/>
<feature type="domain" description="AMP-dependent synthetase/ligase" evidence="6">
    <location>
        <begin position="138"/>
        <end position="524"/>
    </location>
</feature>
<comment type="similarity">
    <text evidence="1 5">Belongs to the ATP-dependent AMP-binding enzyme family.</text>
</comment>
<reference evidence="9" key="2">
    <citation type="journal article" date="2018" name="Biosci. Biotechnol. Biochem.">
        <title>Polysaccharide hydrolase of the hadal zone amphipods Hirondellea gigas.</title>
        <authorList>
            <person name="Kobayashi H."/>
            <person name="Nagahama T."/>
            <person name="Arai W."/>
            <person name="Sasagawa Y."/>
            <person name="Umeda M."/>
            <person name="Hayashi T."/>
            <person name="Nikaido I."/>
            <person name="Watanabe H."/>
            <person name="Oguri K."/>
            <person name="Kitazato H."/>
            <person name="Fujioka K."/>
            <person name="Kido Y."/>
            <person name="Takami H."/>
        </authorList>
    </citation>
    <scope>NUCLEOTIDE SEQUENCE</scope>
    <source>
        <tissue evidence="9">Whole body</tissue>
    </source>
</reference>
<dbReference type="InterPro" id="IPR000873">
    <property type="entry name" value="AMP-dep_synth/lig_dom"/>
</dbReference>
<dbReference type="Pfam" id="PF16177">
    <property type="entry name" value="ACAS_N"/>
    <property type="match status" value="1"/>
</dbReference>
<dbReference type="EMBL" id="IACT01003117">
    <property type="protein sequence ID" value="LAC22368.1"/>
    <property type="molecule type" value="mRNA"/>
</dbReference>
<dbReference type="Pfam" id="PF13193">
    <property type="entry name" value="AMP-binding_C"/>
    <property type="match status" value="1"/>
</dbReference>
<dbReference type="Gene3D" id="3.40.50.12780">
    <property type="entry name" value="N-terminal domain of ligase-like"/>
    <property type="match status" value="1"/>
</dbReference>
<dbReference type="NCBIfam" id="TIGR02188">
    <property type="entry name" value="Ac_CoA_lig_AcsA"/>
    <property type="match status" value="1"/>
</dbReference>
<dbReference type="GO" id="GO:0005739">
    <property type="term" value="C:mitochondrion"/>
    <property type="evidence" value="ECO:0007669"/>
    <property type="project" value="TreeGrafter"/>
</dbReference>
<keyword evidence="4 5" id="KW-0067">ATP-binding</keyword>
<evidence type="ECO:0000259" key="7">
    <source>
        <dbReference type="Pfam" id="PF13193"/>
    </source>
</evidence>
<dbReference type="AlphaFoldDB" id="A0A2P2I3B5"/>
<dbReference type="GO" id="GO:0019427">
    <property type="term" value="P:acetyl-CoA biosynthetic process from acetate"/>
    <property type="evidence" value="ECO:0007669"/>
    <property type="project" value="InterPro"/>
</dbReference>
<dbReference type="InterPro" id="IPR025110">
    <property type="entry name" value="AMP-bd_C"/>
</dbReference>
<feature type="domain" description="Acetyl-coenzyme A synthetase N-terminal" evidence="8">
    <location>
        <begin position="80"/>
        <end position="136"/>
    </location>
</feature>
<dbReference type="GO" id="GO:0016208">
    <property type="term" value="F:AMP binding"/>
    <property type="evidence" value="ECO:0007669"/>
    <property type="project" value="InterPro"/>
</dbReference>
<evidence type="ECO:0000313" key="10">
    <source>
        <dbReference type="EMBL" id="LAC22368.1"/>
    </source>
</evidence>
<organism evidence="9">
    <name type="scientific">Hirondellea gigas</name>
    <dbReference type="NCBI Taxonomy" id="1518452"/>
    <lineage>
        <taxon>Eukaryota</taxon>
        <taxon>Metazoa</taxon>
        <taxon>Ecdysozoa</taxon>
        <taxon>Arthropoda</taxon>
        <taxon>Crustacea</taxon>
        <taxon>Multicrustacea</taxon>
        <taxon>Malacostraca</taxon>
        <taxon>Eumalacostraca</taxon>
        <taxon>Peracarida</taxon>
        <taxon>Amphipoda</taxon>
        <taxon>Amphilochidea</taxon>
        <taxon>Lysianassida</taxon>
        <taxon>Lysianassidira</taxon>
        <taxon>Lysianassoidea</taxon>
        <taxon>Lysianassidae</taxon>
        <taxon>Hirondellea</taxon>
    </lineage>
</organism>
<evidence type="ECO:0000256" key="5">
    <source>
        <dbReference type="RuleBase" id="RU361147"/>
    </source>
</evidence>
<accession>A0A2P2I3B5</accession>
<dbReference type="NCBIfam" id="NF001208">
    <property type="entry name" value="PRK00174.1"/>
    <property type="match status" value="1"/>
</dbReference>
<dbReference type="GO" id="GO:0005524">
    <property type="term" value="F:ATP binding"/>
    <property type="evidence" value="ECO:0007669"/>
    <property type="project" value="UniProtKB-UniRule"/>
</dbReference>
<dbReference type="InterPro" id="IPR045851">
    <property type="entry name" value="AMP-bd_C_sf"/>
</dbReference>
<dbReference type="InterPro" id="IPR042099">
    <property type="entry name" value="ANL_N_sf"/>
</dbReference>
<evidence type="ECO:0000256" key="1">
    <source>
        <dbReference type="ARBA" id="ARBA00006432"/>
    </source>
</evidence>
<dbReference type="InterPro" id="IPR011904">
    <property type="entry name" value="Ac_CoA_lig"/>
</dbReference>
<dbReference type="Gene3D" id="3.30.300.30">
    <property type="match status" value="1"/>
</dbReference>
<feature type="domain" description="AMP-binding enzyme C-terminal" evidence="7">
    <location>
        <begin position="586"/>
        <end position="665"/>
    </location>
</feature>
<keyword evidence="3 5" id="KW-0547">Nucleotide-binding</keyword>
<dbReference type="Pfam" id="PF00501">
    <property type="entry name" value="AMP-binding"/>
    <property type="match status" value="1"/>
</dbReference>
<dbReference type="SUPFAM" id="SSF56801">
    <property type="entry name" value="Acetyl-CoA synthetase-like"/>
    <property type="match status" value="1"/>
</dbReference>
<keyword evidence="2 5" id="KW-0436">Ligase</keyword>
<evidence type="ECO:0000256" key="2">
    <source>
        <dbReference type="ARBA" id="ARBA00022598"/>
    </source>
</evidence>
<dbReference type="EC" id="6.2.1.1" evidence="5"/>
<dbReference type="PANTHER" id="PTHR24095:SF14">
    <property type="entry name" value="ACETYL-COENZYME A SYNTHETASE 1"/>
    <property type="match status" value="1"/>
</dbReference>
<evidence type="ECO:0000259" key="6">
    <source>
        <dbReference type="Pfam" id="PF00501"/>
    </source>
</evidence>
<sequence length="714" mass="78633">MASCRQTSFRVPSLVRKALGREVVPHTTRLPPPRVSSCCSVLRRPWSVRPQAQLRCYSSAAVCSSPIPEITSKFPEITSYDELYKFSVNQPDAFWGALGEQLLQWQRPFSTVTQHDLSTSTFSWFHDGTLNAAVNCVDRHAEHHPDRVALIWEKDEPGTEQRITYRELQSEVEKVAGVLQQCGVKKGDRVAIYLPVSPIAVATMLACARIGAVHSVVFAGFSASALASRIRDAGAKVVVTADSSKRGGRVIELQKVTREAVALCQDIEYVLVAQHSGAPLQLGHKELDLQQAMASITGSAPPSEQGGEDPLFLLYTSGSTGQPKGLVHTTAGYLLYTAITHRLVFDYQPGDVFGCVADIGWITGHSYVVYGPLMNGATTVLFESSPIYPDPGRYWETVQRLRITQFYGAPTALRLLLRYGDEFVKKYDRSSLRVLGSVGEPINPEAWRWYHEVVGDRRCTVVDTWWQSETGGIMLSPRPSAPDAPVKEAHPMRPMLGMTPLLCDAEGHQLHDVEASGALCIAGVWPGIARTIHGDHKRYQDTYFSPYPGFYFSGDGAMRDSEGNYHITGRMDDVINVTGHRLGTAEVEDVMMEHVDVSETAVVGCPHPVKGETVFAFVVLKEQVSSSIEDISKQLRADVKKHIASYAVPEFLLVTRGLPKTRSGKVMRRLLRQIAKGDHDDLGDISTLADPSVVSDILDKFLKMKSATAAARDK</sequence>
<protein>
    <recommendedName>
        <fullName evidence="5">Acetyl-coenzyme A synthetase</fullName>
        <ecNumber evidence="5">6.2.1.1</ecNumber>
    </recommendedName>
</protein>
<evidence type="ECO:0000256" key="3">
    <source>
        <dbReference type="ARBA" id="ARBA00022741"/>
    </source>
</evidence>
<dbReference type="GO" id="GO:0003987">
    <property type="term" value="F:acetate-CoA ligase activity"/>
    <property type="evidence" value="ECO:0007669"/>
    <property type="project" value="UniProtKB-UniRule"/>
</dbReference>
<reference evidence="10" key="1">
    <citation type="submission" date="2017-11" db="EMBL/GenBank/DDBJ databases">
        <title>The sensing device of the deep-sea amphipod.</title>
        <authorList>
            <person name="Kobayashi H."/>
            <person name="Nagahama T."/>
            <person name="Arai W."/>
            <person name="Sasagawa Y."/>
            <person name="Umeda M."/>
            <person name="Hayashi T."/>
            <person name="Nikaido I."/>
            <person name="Watanabe H."/>
            <person name="Oguri K."/>
            <person name="Kitazato H."/>
            <person name="Fujioka K."/>
            <person name="Kido Y."/>
            <person name="Takami H."/>
        </authorList>
    </citation>
    <scope>NUCLEOTIDE SEQUENCE</scope>
    <source>
        <tissue evidence="10">Whole body</tissue>
    </source>
</reference>
<dbReference type="EMBL" id="IACF01002879">
    <property type="protein sequence ID" value="LAB68515.1"/>
    <property type="molecule type" value="mRNA"/>
</dbReference>
<name>A0A2P2I3B5_9CRUS</name>
<dbReference type="InterPro" id="IPR020845">
    <property type="entry name" value="AMP-binding_CS"/>
</dbReference>
<evidence type="ECO:0000256" key="4">
    <source>
        <dbReference type="ARBA" id="ARBA00022840"/>
    </source>
</evidence>
<evidence type="ECO:0000313" key="9">
    <source>
        <dbReference type="EMBL" id="LAB68515.1"/>
    </source>
</evidence>
<dbReference type="PROSITE" id="PS00455">
    <property type="entry name" value="AMP_BINDING"/>
    <property type="match status" value="1"/>
</dbReference>
<dbReference type="InterPro" id="IPR032387">
    <property type="entry name" value="ACAS_N"/>
</dbReference>
<evidence type="ECO:0000259" key="8">
    <source>
        <dbReference type="Pfam" id="PF16177"/>
    </source>
</evidence>
<dbReference type="PANTHER" id="PTHR24095">
    <property type="entry name" value="ACETYL-COENZYME A SYNTHETASE"/>
    <property type="match status" value="1"/>
</dbReference>